<gene>
    <name evidence="3" type="primary">soxB</name>
    <name evidence="3" type="ORF">Rmf_50860</name>
</gene>
<dbReference type="PANTHER" id="PTHR13847:SF287">
    <property type="entry name" value="FAD-DEPENDENT OXIDOREDUCTASE DOMAIN-CONTAINING PROTEIN 1"/>
    <property type="match status" value="1"/>
</dbReference>
<evidence type="ECO:0000313" key="3">
    <source>
        <dbReference type="EMBL" id="BDG75157.1"/>
    </source>
</evidence>
<name>A0ABN6P8D4_9PROT</name>
<dbReference type="SUPFAM" id="SSF51905">
    <property type="entry name" value="FAD/NAD(P)-binding domain"/>
    <property type="match status" value="1"/>
</dbReference>
<dbReference type="Gene3D" id="3.50.50.60">
    <property type="entry name" value="FAD/NAD(P)-binding domain"/>
    <property type="match status" value="1"/>
</dbReference>
<dbReference type="InterPro" id="IPR036188">
    <property type="entry name" value="FAD/NAD-bd_sf"/>
</dbReference>
<dbReference type="PANTHER" id="PTHR13847">
    <property type="entry name" value="SARCOSINE DEHYDROGENASE-RELATED"/>
    <property type="match status" value="1"/>
</dbReference>
<dbReference type="Pfam" id="PF01266">
    <property type="entry name" value="DAO"/>
    <property type="match status" value="1"/>
</dbReference>
<dbReference type="Gene3D" id="3.30.9.10">
    <property type="entry name" value="D-Amino Acid Oxidase, subunit A, domain 2"/>
    <property type="match status" value="1"/>
</dbReference>
<evidence type="ECO:0000313" key="4">
    <source>
        <dbReference type="Proteomes" id="UP000831327"/>
    </source>
</evidence>
<feature type="domain" description="FAD dependent oxidoreductase" evidence="2">
    <location>
        <begin position="6"/>
        <end position="345"/>
    </location>
</feature>
<evidence type="ECO:0000259" key="2">
    <source>
        <dbReference type="Pfam" id="PF01266"/>
    </source>
</evidence>
<keyword evidence="1" id="KW-0560">Oxidoreductase</keyword>
<keyword evidence="4" id="KW-1185">Reference proteome</keyword>
<dbReference type="Proteomes" id="UP000831327">
    <property type="component" value="Chromosome"/>
</dbReference>
<proteinExistence type="predicted"/>
<evidence type="ECO:0000256" key="1">
    <source>
        <dbReference type="ARBA" id="ARBA00023002"/>
    </source>
</evidence>
<accession>A0ABN6P8D4</accession>
<dbReference type="RefSeq" id="WP_244457247.1">
    <property type="nucleotide sequence ID" value="NZ_AP025637.1"/>
</dbReference>
<sequence length="370" mass="38916">MTAPFDVAVVGAGVMGCSTALFLARGGMRVALLDRGEICREASGVNAGTLTMQMTRAALIPYALRAHEMWLTMPAWCTGGDVLATACPGLSVAFTDGEVAMLEERARIRRAAGAPIELIDGRAAQRIEPGLADGVKLAGHCPIDGFTSAYLTGRAFRPALLEAGVALMENTPVRGVDGRFALETPVGVVRATRLVLAGGVWLQDMATWLGIDLPIKVLVNQLVVTERMSPVMRTVLGVASGLLSLKQYANGSVLIGGGWQGIGDRARGGVAVRPENFLGNVRLAAHTVPALREARVLRSWLGLEAETTDALPAIGPIPGIDNAWIIGSVHSGYTSGPYMGRILAQAVLGQEPELPLFPIDRLLNARSNAA</sequence>
<organism evidence="3 4">
    <name type="scientific">Roseomonas fluvialis</name>
    <dbReference type="NCBI Taxonomy" id="1750527"/>
    <lineage>
        <taxon>Bacteria</taxon>
        <taxon>Pseudomonadati</taxon>
        <taxon>Pseudomonadota</taxon>
        <taxon>Alphaproteobacteria</taxon>
        <taxon>Acetobacterales</taxon>
        <taxon>Roseomonadaceae</taxon>
        <taxon>Roseomonas</taxon>
    </lineage>
</organism>
<dbReference type="EMBL" id="AP025637">
    <property type="protein sequence ID" value="BDG75157.1"/>
    <property type="molecule type" value="Genomic_DNA"/>
</dbReference>
<protein>
    <submittedName>
        <fullName evidence="3">Sarcosine oxidase subunit beta</fullName>
    </submittedName>
</protein>
<reference evidence="3 4" key="1">
    <citation type="journal article" date="2016" name="Microbes Environ.">
        <title>Phylogenetically diverse aerobic anoxygenic phototrophic bacteria isolated from epilithic biofilms in Tama river, Japan.</title>
        <authorList>
            <person name="Hirose S."/>
            <person name="Matsuura K."/>
            <person name="Haruta S."/>
        </authorList>
    </citation>
    <scope>NUCLEOTIDE SEQUENCE [LARGE SCALE GENOMIC DNA]</scope>
    <source>
        <strain evidence="3 4">S08</strain>
    </source>
</reference>
<dbReference type="InterPro" id="IPR006076">
    <property type="entry name" value="FAD-dep_OxRdtase"/>
</dbReference>